<reference evidence="3 4" key="1">
    <citation type="submission" date="2020-01" db="EMBL/GenBank/DDBJ databases">
        <title>Genomes of bacteria type strains.</title>
        <authorList>
            <person name="Chen J."/>
            <person name="Zhu S."/>
            <person name="Chen J."/>
        </authorList>
    </citation>
    <scope>NUCLEOTIDE SEQUENCE [LARGE SCALE GENOMIC DNA]</scope>
    <source>
        <strain evidence="3 4">KCTC 52919</strain>
    </source>
</reference>
<gene>
    <name evidence="3" type="ORF">GTW51_08160</name>
</gene>
<protein>
    <submittedName>
        <fullName evidence="3">ABC transporter substrate-binding protein</fullName>
    </submittedName>
</protein>
<dbReference type="Proteomes" id="UP000476332">
    <property type="component" value="Unassembled WGS sequence"/>
</dbReference>
<dbReference type="InterPro" id="IPR015168">
    <property type="entry name" value="SsuA/THI5"/>
</dbReference>
<dbReference type="SUPFAM" id="SSF53850">
    <property type="entry name" value="Periplasmic binding protein-like II"/>
    <property type="match status" value="1"/>
</dbReference>
<evidence type="ECO:0000256" key="1">
    <source>
        <dbReference type="SAM" id="SignalP"/>
    </source>
</evidence>
<organism evidence="3 4">
    <name type="scientific">Aurantimonas aggregata</name>
    <dbReference type="NCBI Taxonomy" id="2047720"/>
    <lineage>
        <taxon>Bacteria</taxon>
        <taxon>Pseudomonadati</taxon>
        <taxon>Pseudomonadota</taxon>
        <taxon>Alphaproteobacteria</taxon>
        <taxon>Hyphomicrobiales</taxon>
        <taxon>Aurantimonadaceae</taxon>
        <taxon>Aurantimonas</taxon>
    </lineage>
</organism>
<name>A0A6L9MFT6_9HYPH</name>
<dbReference type="Gene3D" id="3.40.190.10">
    <property type="entry name" value="Periplasmic binding protein-like II"/>
    <property type="match status" value="2"/>
</dbReference>
<keyword evidence="4" id="KW-1185">Reference proteome</keyword>
<dbReference type="AlphaFoldDB" id="A0A6L9MFT6"/>
<keyword evidence="1" id="KW-0732">Signal</keyword>
<evidence type="ECO:0000313" key="3">
    <source>
        <dbReference type="EMBL" id="NDV86673.1"/>
    </source>
</evidence>
<dbReference type="PANTHER" id="PTHR30024:SF48">
    <property type="entry name" value="ABC TRANSPORTER SUBSTRATE-BINDING PROTEIN"/>
    <property type="match status" value="1"/>
</dbReference>
<comment type="caution">
    <text evidence="3">The sequence shown here is derived from an EMBL/GenBank/DDBJ whole genome shotgun (WGS) entry which is preliminary data.</text>
</comment>
<proteinExistence type="predicted"/>
<feature type="signal peptide" evidence="1">
    <location>
        <begin position="1"/>
        <end position="23"/>
    </location>
</feature>
<dbReference type="EMBL" id="JAAAMJ010000004">
    <property type="protein sequence ID" value="NDV86673.1"/>
    <property type="molecule type" value="Genomic_DNA"/>
</dbReference>
<dbReference type="Pfam" id="PF09084">
    <property type="entry name" value="NMT1"/>
    <property type="match status" value="1"/>
</dbReference>
<dbReference type="RefSeq" id="WP_163043424.1">
    <property type="nucleotide sequence ID" value="NZ_JAAAMJ010000004.1"/>
</dbReference>
<dbReference type="PANTHER" id="PTHR30024">
    <property type="entry name" value="ALIPHATIC SULFONATES-BINDING PROTEIN-RELATED"/>
    <property type="match status" value="1"/>
</dbReference>
<sequence length="331" mass="35522">MRWLHATLAALLVLLVSTLGASAQQPAAPETLRVGILQYGTVNWELDAMTRNGIDERHGVDVELVPFAGEDASAVALQAGAVDMIVSDWLWVSRQRSAGADFTFAPYSTSVGSIMVPGDSAMQALTDLRGKTLGVAGGPLDKNWLLIQALAQRDGLDIAAENEIVYGAPPLLTAKAESGELDAVLNYWHYAARLEAQGFRTLISGTEAAMAMGTAGPVAAIGWVFRDSFAAEHPEAIEGFLAADEEIKALLQESDAEWVKLAPLVKAEDEKTLATLRDRYREGIPTRSAEEEIADTRALYRLLAEIGGERLVGPSPELIEGTYFTGRKNGT</sequence>
<evidence type="ECO:0000313" key="4">
    <source>
        <dbReference type="Proteomes" id="UP000476332"/>
    </source>
</evidence>
<accession>A0A6L9MFT6</accession>
<feature type="chain" id="PRO_5026944751" evidence="1">
    <location>
        <begin position="24"/>
        <end position="331"/>
    </location>
</feature>
<evidence type="ECO:0000259" key="2">
    <source>
        <dbReference type="Pfam" id="PF09084"/>
    </source>
</evidence>
<feature type="domain" description="SsuA/THI5-like" evidence="2">
    <location>
        <begin position="57"/>
        <end position="243"/>
    </location>
</feature>